<dbReference type="PANTHER" id="PTHR47466">
    <property type="match status" value="1"/>
</dbReference>
<evidence type="ECO:0000256" key="5">
    <source>
        <dbReference type="ARBA" id="ARBA00022801"/>
    </source>
</evidence>
<evidence type="ECO:0000259" key="9">
    <source>
        <dbReference type="Pfam" id="PF05572"/>
    </source>
</evidence>
<dbReference type="AlphaFoldDB" id="A0A2W2FWY4"/>
<dbReference type="GO" id="GO:0008237">
    <property type="term" value="F:metallopeptidase activity"/>
    <property type="evidence" value="ECO:0007669"/>
    <property type="project" value="UniProtKB-KW"/>
</dbReference>
<evidence type="ECO:0000256" key="8">
    <source>
        <dbReference type="ARBA" id="ARBA00023157"/>
    </source>
</evidence>
<keyword evidence="2 10" id="KW-0645">Protease</keyword>
<evidence type="ECO:0000256" key="7">
    <source>
        <dbReference type="ARBA" id="ARBA00023049"/>
    </source>
</evidence>
<accession>A0A2W2FWY4</accession>
<dbReference type="InterPro" id="IPR008754">
    <property type="entry name" value="Peptidase_M43"/>
</dbReference>
<reference evidence="10 11" key="1">
    <citation type="submission" date="2018-01" db="EMBL/GenBank/DDBJ databases">
        <title>Draft genome sequence of Sphaerisporangium sp. 7K107.</title>
        <authorList>
            <person name="Sahin N."/>
            <person name="Saygin H."/>
            <person name="Ay H."/>
        </authorList>
    </citation>
    <scope>NUCLEOTIDE SEQUENCE [LARGE SCALE GENOMIC DNA]</scope>
    <source>
        <strain evidence="10 11">7K107</strain>
    </source>
</reference>
<dbReference type="InterPro" id="IPR024079">
    <property type="entry name" value="MetalloPept_cat_dom_sf"/>
</dbReference>
<evidence type="ECO:0000256" key="2">
    <source>
        <dbReference type="ARBA" id="ARBA00022670"/>
    </source>
</evidence>
<keyword evidence="5" id="KW-0378">Hydrolase</keyword>
<keyword evidence="11" id="KW-1185">Reference proteome</keyword>
<dbReference type="CDD" id="cd04275">
    <property type="entry name" value="ZnMc_pappalysin_like"/>
    <property type="match status" value="1"/>
</dbReference>
<keyword evidence="4" id="KW-0732">Signal</keyword>
<name>A0A2W2FWY4_9ACTN</name>
<protein>
    <submittedName>
        <fullName evidence="10">Zinc metalloprotease</fullName>
    </submittedName>
</protein>
<feature type="domain" description="Peptidase M43 pregnancy-associated plasma-A" evidence="9">
    <location>
        <begin position="137"/>
        <end position="279"/>
    </location>
</feature>
<evidence type="ECO:0000256" key="3">
    <source>
        <dbReference type="ARBA" id="ARBA00022723"/>
    </source>
</evidence>
<gene>
    <name evidence="10" type="ORF">C1I98_29055</name>
</gene>
<organism evidence="10 11">
    <name type="scientific">Spongiactinospora gelatinilytica</name>
    <dbReference type="NCBI Taxonomy" id="2666298"/>
    <lineage>
        <taxon>Bacteria</taxon>
        <taxon>Bacillati</taxon>
        <taxon>Actinomycetota</taxon>
        <taxon>Actinomycetes</taxon>
        <taxon>Streptosporangiales</taxon>
        <taxon>Streptosporangiaceae</taxon>
        <taxon>Spongiactinospora</taxon>
    </lineage>
</organism>
<evidence type="ECO:0000256" key="1">
    <source>
        <dbReference type="ARBA" id="ARBA00008721"/>
    </source>
</evidence>
<dbReference type="EMBL" id="POUA01000302">
    <property type="protein sequence ID" value="PZG32955.1"/>
    <property type="molecule type" value="Genomic_DNA"/>
</dbReference>
<dbReference type="Gene3D" id="3.40.390.10">
    <property type="entry name" value="Collagenase (Catalytic Domain)"/>
    <property type="match status" value="1"/>
</dbReference>
<sequence length="306" mass="33176">MPVHHQMIATRPDYAIARAAIENTTFARRNARAPRRREVVTIPVVVHVVYQQEAHNVSDEQIASQITVLNQDFRAANPDVSQVPAPFRPAVADTLIEFALAGTDPAGQPTSGIVRRRTGQAQFGDDDAVKFSSRGGSDAWPADRYLNLWVCNLVPWLGYAQFPGGPAETDGVVVAYHAFGNTGTATAPFNLGRTATHEIGHWLNLRHIWGDDGDACSGDDFVADTPNAAGPNFGAPTFPSVTCGNGPNGDMFMNFMDYTDDRAMFMFTNGQSERMDAALSQVRASFVAKKVLDGMWAGVAESVMRT</sequence>
<keyword evidence="8" id="KW-1015">Disulfide bond</keyword>
<proteinExistence type="inferred from homology"/>
<comment type="caution">
    <text evidence="10">The sequence shown here is derived from an EMBL/GenBank/DDBJ whole genome shotgun (WGS) entry which is preliminary data.</text>
</comment>
<evidence type="ECO:0000256" key="4">
    <source>
        <dbReference type="ARBA" id="ARBA00022729"/>
    </source>
</evidence>
<evidence type="ECO:0000256" key="6">
    <source>
        <dbReference type="ARBA" id="ARBA00022833"/>
    </source>
</evidence>
<dbReference type="GO" id="GO:0006508">
    <property type="term" value="P:proteolysis"/>
    <property type="evidence" value="ECO:0007669"/>
    <property type="project" value="UniProtKB-KW"/>
</dbReference>
<dbReference type="SUPFAM" id="SSF55486">
    <property type="entry name" value="Metalloproteases ('zincins'), catalytic domain"/>
    <property type="match status" value="1"/>
</dbReference>
<keyword evidence="7 10" id="KW-0482">Metalloprotease</keyword>
<evidence type="ECO:0000313" key="11">
    <source>
        <dbReference type="Proteomes" id="UP000248544"/>
    </source>
</evidence>
<keyword evidence="6" id="KW-0862">Zinc</keyword>
<keyword evidence="3" id="KW-0479">Metal-binding</keyword>
<comment type="similarity">
    <text evidence="1">Belongs to the peptidase M43B family.</text>
</comment>
<dbReference type="GO" id="GO:0046872">
    <property type="term" value="F:metal ion binding"/>
    <property type="evidence" value="ECO:0007669"/>
    <property type="project" value="UniProtKB-KW"/>
</dbReference>
<dbReference type="PANTHER" id="PTHR47466:SF1">
    <property type="entry name" value="METALLOPROTEASE MEP1 (AFU_ORTHOLOGUE AFUA_1G07730)-RELATED"/>
    <property type="match status" value="1"/>
</dbReference>
<dbReference type="Proteomes" id="UP000248544">
    <property type="component" value="Unassembled WGS sequence"/>
</dbReference>
<dbReference type="Pfam" id="PF05572">
    <property type="entry name" value="Peptidase_M43"/>
    <property type="match status" value="1"/>
</dbReference>
<evidence type="ECO:0000313" key="10">
    <source>
        <dbReference type="EMBL" id="PZG32955.1"/>
    </source>
</evidence>